<reference evidence="1" key="1">
    <citation type="submission" date="2022-06" db="EMBL/GenBank/DDBJ databases">
        <title>Isolation, identification and characterization of iprodione-degrading strains in Lhasa, Tibet.</title>
        <authorList>
            <person name="Pan H."/>
        </authorList>
    </citation>
    <scope>NUCLEOTIDE SEQUENCE</scope>
    <source>
        <strain evidence="1">Y-23</strain>
    </source>
</reference>
<dbReference type="KEGG" id="atz:M5E07_12435"/>
<proteinExistence type="predicted"/>
<protein>
    <submittedName>
        <fullName evidence="1">Uncharacterized protein</fullName>
    </submittedName>
</protein>
<name>A0AAE9S264_9GAMM</name>
<dbReference type="Proteomes" id="UP001056716">
    <property type="component" value="Chromosome"/>
</dbReference>
<organism evidence="1 2">
    <name type="scientific">Acinetobacter tibetensis</name>
    <dbReference type="NCBI Taxonomy" id="2943497"/>
    <lineage>
        <taxon>Bacteria</taxon>
        <taxon>Pseudomonadati</taxon>
        <taxon>Pseudomonadota</taxon>
        <taxon>Gammaproteobacteria</taxon>
        <taxon>Moraxellales</taxon>
        <taxon>Moraxellaceae</taxon>
        <taxon>Acinetobacter</taxon>
    </lineage>
</organism>
<gene>
    <name evidence="1" type="ORF">M5E07_12435</name>
</gene>
<accession>A0AAE9S264</accession>
<keyword evidence="2" id="KW-1185">Reference proteome</keyword>
<evidence type="ECO:0000313" key="1">
    <source>
        <dbReference type="EMBL" id="USE84905.1"/>
    </source>
</evidence>
<sequence>MMKNKAPNKIIAPIIIAGITFGFLVSAYKFIFAQHSAHPNANEAEDSTKQKD</sequence>
<dbReference type="AlphaFoldDB" id="A0AAE9S264"/>
<evidence type="ECO:0000313" key="2">
    <source>
        <dbReference type="Proteomes" id="UP001056716"/>
    </source>
</evidence>
<dbReference type="EMBL" id="CP098732">
    <property type="protein sequence ID" value="USE84905.1"/>
    <property type="molecule type" value="Genomic_DNA"/>
</dbReference>